<dbReference type="EMBL" id="CM044702">
    <property type="protein sequence ID" value="KAI5678419.1"/>
    <property type="molecule type" value="Genomic_DNA"/>
</dbReference>
<proteinExistence type="predicted"/>
<organism evidence="1 2">
    <name type="scientific">Catharanthus roseus</name>
    <name type="common">Madagascar periwinkle</name>
    <name type="synonym">Vinca rosea</name>
    <dbReference type="NCBI Taxonomy" id="4058"/>
    <lineage>
        <taxon>Eukaryota</taxon>
        <taxon>Viridiplantae</taxon>
        <taxon>Streptophyta</taxon>
        <taxon>Embryophyta</taxon>
        <taxon>Tracheophyta</taxon>
        <taxon>Spermatophyta</taxon>
        <taxon>Magnoliopsida</taxon>
        <taxon>eudicotyledons</taxon>
        <taxon>Gunneridae</taxon>
        <taxon>Pentapetalae</taxon>
        <taxon>asterids</taxon>
        <taxon>lamiids</taxon>
        <taxon>Gentianales</taxon>
        <taxon>Apocynaceae</taxon>
        <taxon>Rauvolfioideae</taxon>
        <taxon>Vinceae</taxon>
        <taxon>Catharanthinae</taxon>
        <taxon>Catharanthus</taxon>
    </lineage>
</organism>
<sequence length="185" mass="19988">MEAAASLSSSGYGVLYSVSPLLPPPVPASSSLSFSNSHLLSRRKIHTLASAGRRRCKAASSSSSAGLRISCGAIREIKETEFSDVVLKSNRPVLVEFVATWCGPCRLIAPAIESLAQEYKDKLTIVKIDHDSNPKLIQEYKVYGLPALILFKNGKEVPESRREGAIAKAKLKEYIDGLLESVSIA</sequence>
<reference evidence="2" key="1">
    <citation type="journal article" date="2023" name="Nat. Plants">
        <title>Single-cell RNA sequencing provides a high-resolution roadmap for understanding the multicellular compartmentation of specialized metabolism.</title>
        <authorList>
            <person name="Sun S."/>
            <person name="Shen X."/>
            <person name="Li Y."/>
            <person name="Li Y."/>
            <person name="Wang S."/>
            <person name="Li R."/>
            <person name="Zhang H."/>
            <person name="Shen G."/>
            <person name="Guo B."/>
            <person name="Wei J."/>
            <person name="Xu J."/>
            <person name="St-Pierre B."/>
            <person name="Chen S."/>
            <person name="Sun C."/>
        </authorList>
    </citation>
    <scope>NUCLEOTIDE SEQUENCE [LARGE SCALE GENOMIC DNA]</scope>
</reference>
<keyword evidence="2" id="KW-1185">Reference proteome</keyword>
<dbReference type="Proteomes" id="UP001060085">
    <property type="component" value="Linkage Group LG02"/>
</dbReference>
<evidence type="ECO:0000313" key="2">
    <source>
        <dbReference type="Proteomes" id="UP001060085"/>
    </source>
</evidence>
<gene>
    <name evidence="1" type="ORF">M9H77_09369</name>
</gene>
<comment type="caution">
    <text evidence="1">The sequence shown here is derived from an EMBL/GenBank/DDBJ whole genome shotgun (WGS) entry which is preliminary data.</text>
</comment>
<protein>
    <submittedName>
        <fullName evidence="1">Uncharacterized protein</fullName>
    </submittedName>
</protein>
<evidence type="ECO:0000313" key="1">
    <source>
        <dbReference type="EMBL" id="KAI5678419.1"/>
    </source>
</evidence>
<name>A0ACC0C0S7_CATRO</name>
<accession>A0ACC0C0S7</accession>